<accession>A0A1H7VQ57</accession>
<proteinExistence type="predicted"/>
<dbReference type="RefSeq" id="WP_042446278.1">
    <property type="nucleotide sequence ID" value="NZ_BBPN01000010.1"/>
</dbReference>
<evidence type="ECO:0000313" key="1">
    <source>
        <dbReference type="EMBL" id="SEM11391.1"/>
    </source>
</evidence>
<evidence type="ECO:0000313" key="2">
    <source>
        <dbReference type="Proteomes" id="UP000183015"/>
    </source>
</evidence>
<dbReference type="AlphaFoldDB" id="A0A1H7VQ57"/>
<dbReference type="Proteomes" id="UP000183015">
    <property type="component" value="Unassembled WGS sequence"/>
</dbReference>
<evidence type="ECO:0008006" key="3">
    <source>
        <dbReference type="Google" id="ProtNLM"/>
    </source>
</evidence>
<keyword evidence="2" id="KW-1185">Reference proteome</keyword>
<dbReference type="OrthoDB" id="7834500at2"/>
<organism evidence="1 2">
    <name type="scientific">Streptacidiphilus jiangxiensis</name>
    <dbReference type="NCBI Taxonomy" id="235985"/>
    <lineage>
        <taxon>Bacteria</taxon>
        <taxon>Bacillati</taxon>
        <taxon>Actinomycetota</taxon>
        <taxon>Actinomycetes</taxon>
        <taxon>Kitasatosporales</taxon>
        <taxon>Streptomycetaceae</taxon>
        <taxon>Streptacidiphilus</taxon>
    </lineage>
</organism>
<reference evidence="2" key="1">
    <citation type="submission" date="2016-10" db="EMBL/GenBank/DDBJ databases">
        <authorList>
            <person name="Varghese N."/>
        </authorList>
    </citation>
    <scope>NUCLEOTIDE SEQUENCE [LARGE SCALE GENOMIC DNA]</scope>
    <source>
        <strain evidence="2">DSM 45096 / BCRC 16803 / CGMCC 4.1857 / CIP 109030 / JCM 12277 / KCTC 19219 / NBRC 100920 / 33214</strain>
    </source>
</reference>
<name>A0A1H7VQ57_STRJI</name>
<dbReference type="eggNOG" id="ENOG5033YK4">
    <property type="taxonomic scope" value="Bacteria"/>
</dbReference>
<dbReference type="EMBL" id="FOAZ01000018">
    <property type="protein sequence ID" value="SEM11391.1"/>
    <property type="molecule type" value="Genomic_DNA"/>
</dbReference>
<gene>
    <name evidence="1" type="ORF">SAMN05414137_118185</name>
</gene>
<protein>
    <recommendedName>
        <fullName evidence="3">TraB family protein</fullName>
    </recommendedName>
</protein>
<sequence>MLFIEVTDYAVRSAVITLRRRGSPMTFVLFPMIHIGTPAFYADVRRRVDTCDIVVAEGVTGRSMQAGMLTMAYRFAPRRSRNGLVQQNDAPLLTKDIPVVQPDLAAAEVMRGVRRSIHWQYPLLLLLAPLLGLWFALRGPRAFVEQDLAVEDYPTTRRAEARANSDLQHALLDERDARLVDALSRIHEEHQHEPIRVAVVYGAAHMPAVVRGLLGRYEYRPRDSEWITVCTPR</sequence>